<dbReference type="Proteomes" id="UP000593571">
    <property type="component" value="Unassembled WGS sequence"/>
</dbReference>
<gene>
    <name evidence="1" type="ORF">HJG63_011368</name>
</gene>
<accession>A0A7J8H1J9</accession>
<proteinExistence type="predicted"/>
<protein>
    <submittedName>
        <fullName evidence="1">Uncharacterized protein</fullName>
    </submittedName>
</protein>
<name>A0A7J8H1J9_ROUAE</name>
<organism evidence="1 2">
    <name type="scientific">Rousettus aegyptiacus</name>
    <name type="common">Egyptian fruit bat</name>
    <name type="synonym">Pteropus aegyptiacus</name>
    <dbReference type="NCBI Taxonomy" id="9407"/>
    <lineage>
        <taxon>Eukaryota</taxon>
        <taxon>Metazoa</taxon>
        <taxon>Chordata</taxon>
        <taxon>Craniata</taxon>
        <taxon>Vertebrata</taxon>
        <taxon>Euteleostomi</taxon>
        <taxon>Mammalia</taxon>
        <taxon>Eutheria</taxon>
        <taxon>Laurasiatheria</taxon>
        <taxon>Chiroptera</taxon>
        <taxon>Yinpterochiroptera</taxon>
        <taxon>Pteropodoidea</taxon>
        <taxon>Pteropodidae</taxon>
        <taxon>Rousettinae</taxon>
        <taxon>Rousettus</taxon>
    </lineage>
</organism>
<evidence type="ECO:0000313" key="2">
    <source>
        <dbReference type="Proteomes" id="UP000593571"/>
    </source>
</evidence>
<evidence type="ECO:0000313" key="1">
    <source>
        <dbReference type="EMBL" id="KAF6466038.1"/>
    </source>
</evidence>
<dbReference type="EMBL" id="JACASE010000005">
    <property type="protein sequence ID" value="KAF6466038.1"/>
    <property type="molecule type" value="Genomic_DNA"/>
</dbReference>
<sequence length="127" mass="14135">MDRHVTYHADQPLVFSLRPSFARMDEVPEDQAAKTESCSASQTSPPELTCASQEKAALPAAVARRPSLLTWTSAAHRPAALAMHCCRHTDLSYFLRIFSGWSVCLCVFMRVCECVRVYVCVCVCTCM</sequence>
<keyword evidence="2" id="KW-1185">Reference proteome</keyword>
<reference evidence="1 2" key="1">
    <citation type="journal article" date="2020" name="Nature">
        <title>Six reference-quality genomes reveal evolution of bat adaptations.</title>
        <authorList>
            <person name="Jebb D."/>
            <person name="Huang Z."/>
            <person name="Pippel M."/>
            <person name="Hughes G.M."/>
            <person name="Lavrichenko K."/>
            <person name="Devanna P."/>
            <person name="Winkler S."/>
            <person name="Jermiin L.S."/>
            <person name="Skirmuntt E.C."/>
            <person name="Katzourakis A."/>
            <person name="Burkitt-Gray L."/>
            <person name="Ray D.A."/>
            <person name="Sullivan K.A.M."/>
            <person name="Roscito J.G."/>
            <person name="Kirilenko B.M."/>
            <person name="Davalos L.M."/>
            <person name="Corthals A.P."/>
            <person name="Power M.L."/>
            <person name="Jones G."/>
            <person name="Ransome R.D."/>
            <person name="Dechmann D.K.N."/>
            <person name="Locatelli A.G."/>
            <person name="Puechmaille S.J."/>
            <person name="Fedrigo O."/>
            <person name="Jarvis E.D."/>
            <person name="Hiller M."/>
            <person name="Vernes S.C."/>
            <person name="Myers E.W."/>
            <person name="Teeling E.C."/>
        </authorList>
    </citation>
    <scope>NUCLEOTIDE SEQUENCE [LARGE SCALE GENOMIC DNA]</scope>
    <source>
        <strain evidence="1">MRouAeg1</strain>
        <tissue evidence="1">Muscle</tissue>
    </source>
</reference>
<comment type="caution">
    <text evidence="1">The sequence shown here is derived from an EMBL/GenBank/DDBJ whole genome shotgun (WGS) entry which is preliminary data.</text>
</comment>
<dbReference type="AlphaFoldDB" id="A0A7J8H1J9"/>